<dbReference type="InterPro" id="IPR037523">
    <property type="entry name" value="VOC_core"/>
</dbReference>
<protein>
    <recommendedName>
        <fullName evidence="2">VOC domain-containing protein</fullName>
    </recommendedName>
</protein>
<keyword evidence="4" id="KW-1185">Reference proteome</keyword>
<dbReference type="PANTHER" id="PTHR35908">
    <property type="entry name" value="HYPOTHETICAL FUSION PROTEIN"/>
    <property type="match status" value="1"/>
</dbReference>
<dbReference type="EMBL" id="CP079216">
    <property type="protein sequence ID" value="QXT62969.1"/>
    <property type="molecule type" value="Genomic_DNA"/>
</dbReference>
<sequence length="112" mass="12151">MALLTVRCITINAVNPTALAAFWAELVGGVPADSCNGFILLEPGEGRVPLLFQQSEETDQRRGWIHLDCSVADLEAAIGRIEELGGRLVERRRDSSGAWVVMADPEGNPFCI</sequence>
<reference evidence="3 4" key="1">
    <citation type="submission" date="2021-07" db="EMBL/GenBank/DDBJ databases">
        <title>complete genome sequencing of Tessaracoccus sp.J1M15.</title>
        <authorList>
            <person name="Bae J.-W."/>
            <person name="Kim D.-y."/>
        </authorList>
    </citation>
    <scope>NUCLEOTIDE SEQUENCE [LARGE SCALE GENOMIC DNA]</scope>
    <source>
        <strain evidence="3 4">J1M15</strain>
    </source>
</reference>
<dbReference type="PROSITE" id="PS51819">
    <property type="entry name" value="VOC"/>
    <property type="match status" value="1"/>
</dbReference>
<accession>A0ABX8SP32</accession>
<feature type="signal peptide" evidence="1">
    <location>
        <begin position="1"/>
        <end position="20"/>
    </location>
</feature>
<dbReference type="Proteomes" id="UP000824504">
    <property type="component" value="Chromosome"/>
</dbReference>
<proteinExistence type="predicted"/>
<name>A0ABX8SP32_9ACTN</name>
<organism evidence="3 4">
    <name type="scientific">Tessaracoccus palaemonis</name>
    <dbReference type="NCBI Taxonomy" id="2829499"/>
    <lineage>
        <taxon>Bacteria</taxon>
        <taxon>Bacillati</taxon>
        <taxon>Actinomycetota</taxon>
        <taxon>Actinomycetes</taxon>
        <taxon>Propionibacteriales</taxon>
        <taxon>Propionibacteriaceae</taxon>
        <taxon>Tessaracoccus</taxon>
    </lineage>
</organism>
<evidence type="ECO:0000313" key="4">
    <source>
        <dbReference type="Proteomes" id="UP000824504"/>
    </source>
</evidence>
<evidence type="ECO:0000259" key="2">
    <source>
        <dbReference type="PROSITE" id="PS51819"/>
    </source>
</evidence>
<evidence type="ECO:0000313" key="3">
    <source>
        <dbReference type="EMBL" id="QXT62969.1"/>
    </source>
</evidence>
<dbReference type="RefSeq" id="WP_219082342.1">
    <property type="nucleotide sequence ID" value="NZ_CP079216.1"/>
</dbReference>
<feature type="chain" id="PRO_5046013055" description="VOC domain-containing protein" evidence="1">
    <location>
        <begin position="21"/>
        <end position="112"/>
    </location>
</feature>
<dbReference type="PANTHER" id="PTHR35908:SF1">
    <property type="entry name" value="CONSERVED PROTEIN"/>
    <property type="match status" value="1"/>
</dbReference>
<feature type="domain" description="VOC" evidence="2">
    <location>
        <begin position="5"/>
        <end position="112"/>
    </location>
</feature>
<gene>
    <name evidence="3" type="ORF">KDB89_00285</name>
</gene>
<dbReference type="InterPro" id="IPR041581">
    <property type="entry name" value="Glyoxalase_6"/>
</dbReference>
<keyword evidence="1" id="KW-0732">Signal</keyword>
<dbReference type="Pfam" id="PF18029">
    <property type="entry name" value="Glyoxalase_6"/>
    <property type="match status" value="1"/>
</dbReference>
<evidence type="ECO:0000256" key="1">
    <source>
        <dbReference type="SAM" id="SignalP"/>
    </source>
</evidence>